<dbReference type="PROSITE" id="PS50146">
    <property type="entry name" value="DAGK"/>
    <property type="match status" value="1"/>
</dbReference>
<evidence type="ECO:0000256" key="8">
    <source>
        <dbReference type="ARBA" id="ARBA00023264"/>
    </source>
</evidence>
<evidence type="ECO:0000259" key="9">
    <source>
        <dbReference type="PROSITE" id="PS50146"/>
    </source>
</evidence>
<dbReference type="InterPro" id="IPR016064">
    <property type="entry name" value="NAD/diacylglycerol_kinase_sf"/>
</dbReference>
<evidence type="ECO:0000256" key="2">
    <source>
        <dbReference type="ARBA" id="ARBA00005983"/>
    </source>
</evidence>
<dbReference type="Pfam" id="PF19279">
    <property type="entry name" value="YegS_C"/>
    <property type="match status" value="1"/>
</dbReference>
<dbReference type="InterPro" id="IPR001206">
    <property type="entry name" value="Diacylglycerol_kinase_cat_dom"/>
</dbReference>
<keyword evidence="7" id="KW-0443">Lipid metabolism</keyword>
<dbReference type="GO" id="GO:0008654">
    <property type="term" value="P:phospholipid biosynthetic process"/>
    <property type="evidence" value="ECO:0007669"/>
    <property type="project" value="UniProtKB-KW"/>
</dbReference>
<dbReference type="AlphaFoldDB" id="A0A0W8I502"/>
<evidence type="ECO:0000256" key="7">
    <source>
        <dbReference type="ARBA" id="ARBA00023209"/>
    </source>
</evidence>
<dbReference type="Proteomes" id="UP000054837">
    <property type="component" value="Unassembled WGS sequence"/>
</dbReference>
<dbReference type="InterPro" id="IPR045540">
    <property type="entry name" value="YegS/DAGK_C"/>
</dbReference>
<evidence type="ECO:0000256" key="1">
    <source>
        <dbReference type="ARBA" id="ARBA00001946"/>
    </source>
</evidence>
<protein>
    <recommendedName>
        <fullName evidence="9">DAGKc domain-containing protein</fullName>
    </recommendedName>
</protein>
<comment type="caution">
    <text evidence="10">The sequence shown here is derived from an EMBL/GenBank/DDBJ whole genome shotgun (WGS) entry which is preliminary data.</text>
</comment>
<keyword evidence="8" id="KW-1208">Phospholipid metabolism</keyword>
<gene>
    <name evidence="10" type="ORF">AVL62_00440</name>
</gene>
<keyword evidence="5" id="KW-0418">Kinase</keyword>
<accession>A0A0W8I502</accession>
<name>A0A0W8I502_9MICO</name>
<dbReference type="Pfam" id="PF00781">
    <property type="entry name" value="DAGK_cat"/>
    <property type="match status" value="1"/>
</dbReference>
<reference evidence="10 11" key="1">
    <citation type="submission" date="2015-12" db="EMBL/GenBank/DDBJ databases">
        <title>Serinicoccus chungangenesis strain CD08_5 genome sequencing and assembly.</title>
        <authorList>
            <person name="Chander A.M."/>
            <person name="Kaur G."/>
            <person name="Nair G.R."/>
            <person name="Dhawan D.K."/>
            <person name="Kochhar R.K."/>
            <person name="Mayilraj S."/>
            <person name="Bhadada S.K."/>
        </authorList>
    </citation>
    <scope>NUCLEOTIDE SEQUENCE [LARGE SCALE GENOMIC DNA]</scope>
    <source>
        <strain evidence="10 11">CD08_5</strain>
    </source>
</reference>
<dbReference type="PANTHER" id="PTHR12358:SF54">
    <property type="entry name" value="SPHINGOSINE KINASE RELATED PROTEIN"/>
    <property type="match status" value="1"/>
</dbReference>
<organism evidence="10 11">
    <name type="scientific">Serinicoccus chungangensis</name>
    <dbReference type="NCBI Taxonomy" id="767452"/>
    <lineage>
        <taxon>Bacteria</taxon>
        <taxon>Bacillati</taxon>
        <taxon>Actinomycetota</taxon>
        <taxon>Actinomycetes</taxon>
        <taxon>Micrococcales</taxon>
        <taxon>Ornithinimicrobiaceae</taxon>
        <taxon>Serinicoccus</taxon>
    </lineage>
</organism>
<feature type="domain" description="DAGKc" evidence="9">
    <location>
        <begin position="1"/>
        <end position="128"/>
    </location>
</feature>
<dbReference type="Gene3D" id="3.40.50.10330">
    <property type="entry name" value="Probable inorganic polyphosphate/atp-NAD kinase, domain 1"/>
    <property type="match status" value="1"/>
</dbReference>
<dbReference type="InterPro" id="IPR017438">
    <property type="entry name" value="ATP-NAD_kinase_N"/>
</dbReference>
<dbReference type="OrthoDB" id="3171056at2"/>
<evidence type="ECO:0000313" key="10">
    <source>
        <dbReference type="EMBL" id="KUG53316.1"/>
    </source>
</evidence>
<comment type="similarity">
    <text evidence="2">Belongs to the diacylglycerol/lipid kinase family.</text>
</comment>
<keyword evidence="4" id="KW-0547">Nucleotide-binding</keyword>
<dbReference type="Gene3D" id="2.60.200.40">
    <property type="match status" value="1"/>
</dbReference>
<dbReference type="InterPro" id="IPR050187">
    <property type="entry name" value="Lipid_Phosphate_FormReg"/>
</dbReference>
<sequence>MGSVALVLNPAARAADAARRAVEEACREAGAPPPLVLLTTPEEPGAAQAREAVDAGCSRVVVAGGDGTVREVAGVVGTRATLGIVPIGTADLAARNLGLPLRSPRAAARLAVSGRGREVDLGRVELRRADGSVRTLSFLVVVGVGHDAEILAGLSPTAKARTGWWAYVTPGLRRLGSPGMPVRVRLDDTEERAETAWSVLAVNGGRLPLGARLVPGRGALLDDGLLHLAVVSPRRVRDWTSIGATGLGLRRRAHPALSYRTGTSVVVELPTPGPVQVDGDVLPDMVRVWIELLPAAVRVATPGGNR</sequence>
<evidence type="ECO:0000313" key="11">
    <source>
        <dbReference type="Proteomes" id="UP000054837"/>
    </source>
</evidence>
<keyword evidence="3" id="KW-0808">Transferase</keyword>
<dbReference type="GO" id="GO:0016301">
    <property type="term" value="F:kinase activity"/>
    <property type="evidence" value="ECO:0007669"/>
    <property type="project" value="UniProtKB-KW"/>
</dbReference>
<dbReference type="RefSeq" id="WP_058891325.1">
    <property type="nucleotide sequence ID" value="NZ_LQBL01000028.1"/>
</dbReference>
<keyword evidence="7" id="KW-0594">Phospholipid biosynthesis</keyword>
<dbReference type="STRING" id="767452.AVL62_00440"/>
<dbReference type="EMBL" id="LQBL01000028">
    <property type="protein sequence ID" value="KUG53316.1"/>
    <property type="molecule type" value="Genomic_DNA"/>
</dbReference>
<keyword evidence="6" id="KW-0067">ATP-binding</keyword>
<evidence type="ECO:0000256" key="6">
    <source>
        <dbReference type="ARBA" id="ARBA00022840"/>
    </source>
</evidence>
<evidence type="ECO:0000256" key="4">
    <source>
        <dbReference type="ARBA" id="ARBA00022741"/>
    </source>
</evidence>
<keyword evidence="7" id="KW-0444">Lipid biosynthesis</keyword>
<comment type="cofactor">
    <cofactor evidence="1">
        <name>Mg(2+)</name>
        <dbReference type="ChEBI" id="CHEBI:18420"/>
    </cofactor>
</comment>
<evidence type="ECO:0000256" key="5">
    <source>
        <dbReference type="ARBA" id="ARBA00022777"/>
    </source>
</evidence>
<evidence type="ECO:0000256" key="3">
    <source>
        <dbReference type="ARBA" id="ARBA00022679"/>
    </source>
</evidence>
<dbReference type="PANTHER" id="PTHR12358">
    <property type="entry name" value="SPHINGOSINE KINASE"/>
    <property type="match status" value="1"/>
</dbReference>
<proteinExistence type="inferred from homology"/>
<keyword evidence="11" id="KW-1185">Reference proteome</keyword>
<dbReference type="SUPFAM" id="SSF111331">
    <property type="entry name" value="NAD kinase/diacylglycerol kinase-like"/>
    <property type="match status" value="1"/>
</dbReference>
<dbReference type="GO" id="GO:0005524">
    <property type="term" value="F:ATP binding"/>
    <property type="evidence" value="ECO:0007669"/>
    <property type="project" value="UniProtKB-KW"/>
</dbReference>